<proteinExistence type="inferred from homology"/>
<dbReference type="InterPro" id="IPR001539">
    <property type="entry name" value="Peptidase_U32"/>
</dbReference>
<keyword evidence="1 5" id="KW-0645">Protease</keyword>
<dbReference type="Pfam" id="PF01136">
    <property type="entry name" value="Peptidase_U32"/>
    <property type="match status" value="1"/>
</dbReference>
<dbReference type="EMBL" id="CP003746">
    <property type="protein sequence ID" value="AFU98072.1"/>
    <property type="molecule type" value="Genomic_DNA"/>
</dbReference>
<dbReference type="RefSeq" id="WP_015046245.1">
    <property type="nucleotide sequence ID" value="NC_018868.3"/>
</dbReference>
<evidence type="ECO:0000256" key="1">
    <source>
        <dbReference type="ARBA" id="ARBA00022670"/>
    </source>
</evidence>
<dbReference type="Proteomes" id="UP000000466">
    <property type="component" value="Chromosome"/>
</dbReference>
<dbReference type="PANTHER" id="PTHR30217">
    <property type="entry name" value="PEPTIDASE U32 FAMILY"/>
    <property type="match status" value="1"/>
</dbReference>
<evidence type="ECO:0000313" key="5">
    <source>
        <dbReference type="EMBL" id="AFU98072.1"/>
    </source>
</evidence>
<dbReference type="InterPro" id="IPR051454">
    <property type="entry name" value="RNA/ubiquinone_mod_enzymes"/>
</dbReference>
<dbReference type="GO" id="GO:0008233">
    <property type="term" value="F:peptidase activity"/>
    <property type="evidence" value="ECO:0007669"/>
    <property type="project" value="UniProtKB-KW"/>
</dbReference>
<organism evidence="5 6">
    <name type="scientific">Simiduia agarivorans (strain DSM 21679 / JCM 13881 / BCRC 17597 / SA1)</name>
    <dbReference type="NCBI Taxonomy" id="1117647"/>
    <lineage>
        <taxon>Bacteria</taxon>
        <taxon>Pseudomonadati</taxon>
        <taxon>Pseudomonadota</taxon>
        <taxon>Gammaproteobacteria</taxon>
        <taxon>Cellvibrionales</taxon>
        <taxon>Cellvibrionaceae</taxon>
        <taxon>Simiduia</taxon>
    </lineage>
</organism>
<dbReference type="HOGENOM" id="CLU_011540_0_2_6"/>
<dbReference type="AlphaFoldDB" id="K4KVV5"/>
<feature type="domain" description="Peptidase family U32 C-terminal" evidence="4">
    <location>
        <begin position="350"/>
        <end position="433"/>
    </location>
</feature>
<dbReference type="KEGG" id="saga:M5M_04325"/>
<reference evidence="5 6" key="1">
    <citation type="journal article" date="2013" name="Genome Announc.">
        <title>Complete genome sequence of Simiduia agarivorans SA1(T), a marine bacterium able to degrade a variety of polysaccharides.</title>
        <authorList>
            <person name="Lin S.Y."/>
            <person name="Shieh W.Y."/>
            <person name="Chen J.S."/>
            <person name="Tang S.L."/>
        </authorList>
    </citation>
    <scope>NUCLEOTIDE SEQUENCE [LARGE SCALE GENOMIC DNA]</scope>
    <source>
        <strain evidence="6">DSM 21679 / JCM 13881 / BCRC 17597 / SA1</strain>
    </source>
</reference>
<comment type="similarity">
    <text evidence="3">Belongs to the peptidase U32 family.</text>
</comment>
<dbReference type="PANTHER" id="PTHR30217:SF6">
    <property type="entry name" value="TRNA HYDROXYLATION PROTEIN P"/>
    <property type="match status" value="1"/>
</dbReference>
<keyword evidence="6" id="KW-1185">Reference proteome</keyword>
<dbReference type="Gene3D" id="2.40.30.10">
    <property type="entry name" value="Translation factors"/>
    <property type="match status" value="1"/>
</dbReference>
<dbReference type="NCBIfam" id="NF011996">
    <property type="entry name" value="PRK15452.1"/>
    <property type="match status" value="1"/>
</dbReference>
<evidence type="ECO:0000256" key="2">
    <source>
        <dbReference type="ARBA" id="ARBA00022801"/>
    </source>
</evidence>
<dbReference type="Pfam" id="PF16325">
    <property type="entry name" value="Peptidase_U32_C"/>
    <property type="match status" value="1"/>
</dbReference>
<evidence type="ECO:0000313" key="6">
    <source>
        <dbReference type="Proteomes" id="UP000000466"/>
    </source>
</evidence>
<protein>
    <submittedName>
        <fullName evidence="5">Protease</fullName>
    </submittedName>
</protein>
<accession>K4KVV5</accession>
<dbReference type="eggNOG" id="COG0826">
    <property type="taxonomic scope" value="Bacteria"/>
</dbReference>
<dbReference type="OrthoDB" id="9807498at2"/>
<dbReference type="GO" id="GO:0005829">
    <property type="term" value="C:cytosol"/>
    <property type="evidence" value="ECO:0007669"/>
    <property type="project" value="TreeGrafter"/>
</dbReference>
<keyword evidence="2" id="KW-0378">Hydrolase</keyword>
<gene>
    <name evidence="5" type="ordered locus">M5M_04325</name>
</gene>
<name>K4KVV5_SIMAS</name>
<dbReference type="PROSITE" id="PS01276">
    <property type="entry name" value="PEPTIDASE_U32"/>
    <property type="match status" value="1"/>
</dbReference>
<evidence type="ECO:0000256" key="3">
    <source>
        <dbReference type="ARBA" id="ARBA00038374"/>
    </source>
</evidence>
<evidence type="ECO:0000259" key="4">
    <source>
        <dbReference type="Pfam" id="PF16325"/>
    </source>
</evidence>
<dbReference type="InterPro" id="IPR032525">
    <property type="entry name" value="Peptidase_U32_C"/>
</dbReference>
<dbReference type="GO" id="GO:0006508">
    <property type="term" value="P:proteolysis"/>
    <property type="evidence" value="ECO:0007669"/>
    <property type="project" value="UniProtKB-KW"/>
</dbReference>
<dbReference type="STRING" id="1117647.M5M_04325"/>
<sequence length="436" mass="49530">MTELLSPAGTLKSMRFAFAYGADAVYAGQPRYSLRVRNNEFNKLENLAAAVEEAHGMGKQFYLASNIAPHNDKVKTYLRDLEPVIAMRPDALIMSDPGLIMLVKDRWPEQEVHLSVQANAVNWASVKFWGKQGISRVILSRELSIDEIEEIRQQCPEMELEVFVHGALCIAYSGRCLLSGYMTHRDSNQGACTNSCRWEYNAHDARENELGDLIAVDKPQLFDPNDEVQPVLLQERSRPGEYMPAYEDEHGTYIMNSKDLRAVQHVERLVKMGIHSLKIEGRTKSHYYVGRTAQVYRRAIDDALAGKAFDMSLMGELEHLANRGYTEGFYRRHVPSEYQNYTEGNSANVNQQFVGEALDFNGEWLTIEVKNRFESGDTMELITPRGNHRFTLPAIENKQGQAIDAAPGSGHRVRIPVNPDWVPAEQVPYLMLMRYL</sequence>